<dbReference type="InterPro" id="IPR052027">
    <property type="entry name" value="PspC"/>
</dbReference>
<evidence type="ECO:0000256" key="5">
    <source>
        <dbReference type="ARBA" id="ARBA00023136"/>
    </source>
</evidence>
<keyword evidence="4 7" id="KW-1133">Transmembrane helix</keyword>
<feature type="domain" description="LiaI-LiaF-like transmembrane region" evidence="9">
    <location>
        <begin position="107"/>
        <end position="145"/>
    </location>
</feature>
<keyword evidence="3 7" id="KW-0812">Transmembrane</keyword>
<accession>A0ABV6HGE5</accession>
<evidence type="ECO:0000256" key="4">
    <source>
        <dbReference type="ARBA" id="ARBA00022989"/>
    </source>
</evidence>
<dbReference type="RefSeq" id="WP_130854430.1">
    <property type="nucleotide sequence ID" value="NZ_JBHLWO010000001.1"/>
</dbReference>
<protein>
    <submittedName>
        <fullName evidence="10">PspC domain-containing protein</fullName>
    </submittedName>
</protein>
<dbReference type="EMBL" id="JBHLWO010000001">
    <property type="protein sequence ID" value="MFC0317771.1"/>
    <property type="molecule type" value="Genomic_DNA"/>
</dbReference>
<evidence type="ECO:0000256" key="6">
    <source>
        <dbReference type="SAM" id="MobiDB-lite"/>
    </source>
</evidence>
<evidence type="ECO:0000259" key="8">
    <source>
        <dbReference type="Pfam" id="PF04024"/>
    </source>
</evidence>
<dbReference type="InterPro" id="IPR007168">
    <property type="entry name" value="Phageshock_PspC_N"/>
</dbReference>
<dbReference type="Proteomes" id="UP001589774">
    <property type="component" value="Unassembled WGS sequence"/>
</dbReference>
<gene>
    <name evidence="10" type="ORF">ACFFI0_05600</name>
</gene>
<sequence>MEKELRRNEQEGMLGGVCAGLGEYLGIDKAWIRVIFVLSIFFSAAGIGLIGPIAYVIMWIVVPRKPFVFPGFQEPYGRPHMEKTFTVGGEDVFHHLERRKQRERRSVGVALLLIGTFFLLLQLDFITWEELIKYWPLVFVVGGLISIFSSFKLGKGQAAEEPLIAQPKDKEKPEESESEQPS</sequence>
<organism evidence="10 11">
    <name type="scientific">Olivibacter oleidegradans</name>
    <dbReference type="NCBI Taxonomy" id="760123"/>
    <lineage>
        <taxon>Bacteria</taxon>
        <taxon>Pseudomonadati</taxon>
        <taxon>Bacteroidota</taxon>
        <taxon>Sphingobacteriia</taxon>
        <taxon>Sphingobacteriales</taxon>
        <taxon>Sphingobacteriaceae</taxon>
        <taxon>Olivibacter</taxon>
    </lineage>
</organism>
<dbReference type="PANTHER" id="PTHR33885:SF3">
    <property type="entry name" value="PHAGE SHOCK PROTEIN C"/>
    <property type="match status" value="1"/>
</dbReference>
<feature type="domain" description="Phage shock protein PspC N-terminal" evidence="8">
    <location>
        <begin position="3"/>
        <end position="64"/>
    </location>
</feature>
<dbReference type="PANTHER" id="PTHR33885">
    <property type="entry name" value="PHAGE SHOCK PROTEIN C"/>
    <property type="match status" value="1"/>
</dbReference>
<evidence type="ECO:0000313" key="10">
    <source>
        <dbReference type="EMBL" id="MFC0317771.1"/>
    </source>
</evidence>
<comment type="caution">
    <text evidence="10">The sequence shown here is derived from an EMBL/GenBank/DDBJ whole genome shotgun (WGS) entry which is preliminary data.</text>
</comment>
<reference evidence="10 11" key="1">
    <citation type="submission" date="2024-09" db="EMBL/GenBank/DDBJ databases">
        <authorList>
            <person name="Sun Q."/>
            <person name="Mori K."/>
        </authorList>
    </citation>
    <scope>NUCLEOTIDE SEQUENCE [LARGE SCALE GENOMIC DNA]</scope>
    <source>
        <strain evidence="10 11">CCM 7765</strain>
    </source>
</reference>
<keyword evidence="2" id="KW-1003">Cell membrane</keyword>
<evidence type="ECO:0000256" key="7">
    <source>
        <dbReference type="SAM" id="Phobius"/>
    </source>
</evidence>
<evidence type="ECO:0000256" key="1">
    <source>
        <dbReference type="ARBA" id="ARBA00004162"/>
    </source>
</evidence>
<feature type="transmembrane region" description="Helical" evidence="7">
    <location>
        <begin position="30"/>
        <end position="62"/>
    </location>
</feature>
<feature type="region of interest" description="Disordered" evidence="6">
    <location>
        <begin position="162"/>
        <end position="182"/>
    </location>
</feature>
<dbReference type="Pfam" id="PF18917">
    <property type="entry name" value="LiaI-LiaF-like_TM1"/>
    <property type="match status" value="1"/>
</dbReference>
<name>A0ABV6HGE5_9SPHI</name>
<keyword evidence="5 7" id="KW-0472">Membrane</keyword>
<proteinExistence type="predicted"/>
<evidence type="ECO:0000256" key="2">
    <source>
        <dbReference type="ARBA" id="ARBA00022475"/>
    </source>
</evidence>
<comment type="subcellular location">
    <subcellularLocation>
        <location evidence="1">Cell membrane</location>
        <topology evidence="1">Single-pass membrane protein</topology>
    </subcellularLocation>
</comment>
<evidence type="ECO:0000259" key="9">
    <source>
        <dbReference type="Pfam" id="PF18917"/>
    </source>
</evidence>
<feature type="transmembrane region" description="Helical" evidence="7">
    <location>
        <begin position="134"/>
        <end position="151"/>
    </location>
</feature>
<dbReference type="InterPro" id="IPR043726">
    <property type="entry name" value="LiaI-LiaF-like_TM1"/>
</dbReference>
<evidence type="ECO:0000313" key="11">
    <source>
        <dbReference type="Proteomes" id="UP001589774"/>
    </source>
</evidence>
<keyword evidence="11" id="KW-1185">Reference proteome</keyword>
<feature type="transmembrane region" description="Helical" evidence="7">
    <location>
        <begin position="107"/>
        <end position="128"/>
    </location>
</feature>
<dbReference type="Pfam" id="PF04024">
    <property type="entry name" value="PspC"/>
    <property type="match status" value="1"/>
</dbReference>
<evidence type="ECO:0000256" key="3">
    <source>
        <dbReference type="ARBA" id="ARBA00022692"/>
    </source>
</evidence>